<evidence type="ECO:0000313" key="2">
    <source>
        <dbReference type="Proteomes" id="UP000231637"/>
    </source>
</evidence>
<accession>A0A2K8L2R5</accession>
<organism evidence="1 2">
    <name type="scientific">Mariprofundus ferrinatatus</name>
    <dbReference type="NCBI Taxonomy" id="1921087"/>
    <lineage>
        <taxon>Bacteria</taxon>
        <taxon>Pseudomonadati</taxon>
        <taxon>Pseudomonadota</taxon>
        <taxon>Candidatius Mariprofundia</taxon>
        <taxon>Mariprofundales</taxon>
        <taxon>Mariprofundaceae</taxon>
        <taxon>Mariprofundus</taxon>
    </lineage>
</organism>
<keyword evidence="2" id="KW-1185">Reference proteome</keyword>
<dbReference type="GO" id="GO:0008168">
    <property type="term" value="F:methyltransferase activity"/>
    <property type="evidence" value="ECO:0007669"/>
    <property type="project" value="UniProtKB-KW"/>
</dbReference>
<dbReference type="Proteomes" id="UP000231637">
    <property type="component" value="Chromosome"/>
</dbReference>
<dbReference type="CDD" id="cd02440">
    <property type="entry name" value="AdoMet_MTases"/>
    <property type="match status" value="1"/>
</dbReference>
<dbReference type="EMBL" id="CP018800">
    <property type="protein sequence ID" value="ATX81543.1"/>
    <property type="molecule type" value="Genomic_DNA"/>
</dbReference>
<evidence type="ECO:0000313" key="1">
    <source>
        <dbReference type="EMBL" id="ATX81543.1"/>
    </source>
</evidence>
<reference evidence="1 2" key="1">
    <citation type="submission" date="2016-12" db="EMBL/GenBank/DDBJ databases">
        <title>Isolation and genomic insights into novel planktonic Zetaproteobacteria from stratified waters of the Chesapeake Bay.</title>
        <authorList>
            <person name="McAllister S.M."/>
            <person name="Kato S."/>
            <person name="Chan C.S."/>
            <person name="Chiu B.K."/>
            <person name="Field E.K."/>
        </authorList>
    </citation>
    <scope>NUCLEOTIDE SEQUENCE [LARGE SCALE GENOMIC DNA]</scope>
    <source>
        <strain evidence="1 2">CP-8</strain>
    </source>
</reference>
<dbReference type="SUPFAM" id="SSF53335">
    <property type="entry name" value="S-adenosyl-L-methionine-dependent methyltransferases"/>
    <property type="match status" value="1"/>
</dbReference>
<gene>
    <name evidence="1" type="ORF">Ga0123462_0673</name>
</gene>
<dbReference type="Gene3D" id="3.40.50.150">
    <property type="entry name" value="Vaccinia Virus protein VP39"/>
    <property type="match status" value="1"/>
</dbReference>
<proteinExistence type="predicted"/>
<dbReference type="PANTHER" id="PTHR35276">
    <property type="entry name" value="S-ADENOSYL-L-METHIONINE-DEPENDENT METHYLTRANSFERASES SUPERFAMILY PROTEIN"/>
    <property type="match status" value="1"/>
</dbReference>
<keyword evidence="1" id="KW-0808">Transferase</keyword>
<dbReference type="OrthoDB" id="9792989at2"/>
<dbReference type="AlphaFoldDB" id="A0A2K8L2R5"/>
<dbReference type="RefSeq" id="WP_157821251.1">
    <property type="nucleotide sequence ID" value="NZ_CP018800.1"/>
</dbReference>
<dbReference type="Pfam" id="PF06962">
    <property type="entry name" value="rRNA_methylase"/>
    <property type="match status" value="1"/>
</dbReference>
<name>A0A2K8L2R5_9PROT</name>
<dbReference type="GO" id="GO:0032259">
    <property type="term" value="P:methylation"/>
    <property type="evidence" value="ECO:0007669"/>
    <property type="project" value="UniProtKB-KW"/>
</dbReference>
<dbReference type="InterPro" id="IPR010719">
    <property type="entry name" value="MnmM_MeTrfase"/>
</dbReference>
<keyword evidence="1" id="KW-0489">Methyltransferase</keyword>
<dbReference type="KEGG" id="mfn:Ga0123462_0673"/>
<sequence>MVRVSLTEQVHRAVVRHIHSDTVAIDATAGNGFDTLFLAENVGESGHVYAFDVQQQAIDSTKLRLAAAGLLKQVTLICAGHETMLERIPEADHGKVDIIVFNLGYLPRADKSVITRESTTITALNSALQLLSKNGYISILAYPGHAGGREETEAAKAWANRLSRNSYQVCIHQPGNSGTSPEWIEISSIP</sequence>
<protein>
    <submittedName>
        <fullName evidence="1">rRNA methylase</fullName>
    </submittedName>
</protein>
<dbReference type="InterPro" id="IPR029063">
    <property type="entry name" value="SAM-dependent_MTases_sf"/>
</dbReference>
<dbReference type="PANTHER" id="PTHR35276:SF1">
    <property type="entry name" value="TRNA (MNM(5)S(2)U34)-METHYLTRANSFERASE, CHLOROPLASTIC"/>
    <property type="match status" value="1"/>
</dbReference>